<keyword evidence="3" id="KW-1133">Transmembrane helix</keyword>
<feature type="coiled-coil region" evidence="1">
    <location>
        <begin position="603"/>
        <end position="683"/>
    </location>
</feature>
<dbReference type="Gene3D" id="1.20.58.900">
    <property type="match status" value="1"/>
</dbReference>
<feature type="region of interest" description="Disordered" evidence="2">
    <location>
        <begin position="419"/>
        <end position="440"/>
    </location>
</feature>
<feature type="domain" description="RUN" evidence="5">
    <location>
        <begin position="170"/>
        <end position="314"/>
    </location>
</feature>
<organism evidence="6 7">
    <name type="scientific">Alligator mississippiensis</name>
    <name type="common">American alligator</name>
    <dbReference type="NCBI Taxonomy" id="8496"/>
    <lineage>
        <taxon>Eukaryota</taxon>
        <taxon>Metazoa</taxon>
        <taxon>Chordata</taxon>
        <taxon>Craniata</taxon>
        <taxon>Vertebrata</taxon>
        <taxon>Euteleostomi</taxon>
        <taxon>Archelosauria</taxon>
        <taxon>Archosauria</taxon>
        <taxon>Crocodylia</taxon>
        <taxon>Alligatoridae</taxon>
        <taxon>Alligatorinae</taxon>
        <taxon>Alligator</taxon>
    </lineage>
</organism>
<dbReference type="InterPro" id="IPR015337">
    <property type="entry name" value="BCMA_Tall-1-bd"/>
</dbReference>
<dbReference type="PROSITE" id="PS50826">
    <property type="entry name" value="RUN"/>
    <property type="match status" value="1"/>
</dbReference>
<name>A0A151N1C8_ALLMI</name>
<dbReference type="PANTHER" id="PTHR47194:SF4">
    <property type="entry name" value="SORTING NEXIN-29"/>
    <property type="match status" value="1"/>
</dbReference>
<feature type="domain" description="PX" evidence="4">
    <location>
        <begin position="793"/>
        <end position="880"/>
    </location>
</feature>
<sequence>MQKQPETPQKKTEKEAKRLTEKYWQLGTTRENLLQSCKPCHLRCSSKPPFSCQNYCNESAADPVKLSHGIIWICLGIGILLTFAVFVLMVLFKRRYSKPSKEEIKITESSMELNIILQTDTESCVNADGIGETLQRSQNNDAKRQFLLERLLDAVKQCQIRFGGRKEIASDSDSRVTCLCAQFEAVFQHGLKRSRGLALTAAAIKQAAGFSSKTETEPVFWYYVKEVLNKHELQRFYSLKTITTDIGRGRAWLRCALNEHSLERYVHMLLADKNRLSVFYEDWSFMMDEERSSMIPTMAAGLNSILFAINIDNKDLNGQSKCTPTVSDLLKESTQNVTSLLKESTQGVSSLLREITASSAVSILIKSDQDTDPLPVLSKTANADLKCKKERKKKKRVTHIISFDEEEDEQNFGEILKTSVTGESSEENSDRSSLFALPSSEGSLGQNLNGNQNSHLWKSSSPCLNGEYGYQKLDVKSIDDEDIDENEDEIYGKVLGNKDMEDYIEISEKPQEGGTCNSQIGSWTPLQVLNDDSHILFPVSALDSYSQTDALENGDGHDSAVLAVELAQRGSELPFRVEVNPAVQVNALSNMLPSVTVPESMTINELRQAIVAMMNRKDELEEQNRSLRNLLDGEMEHSAALRQEIDNLRKKVAEQEERHAAKIQALTRENEVLKVQLKKYVGAVQMLKREGQMVEVLPNLWNIEGEFTIPEQKQVENNEELASSYERKLIEVAEMHGELIEFNERLHRALMAKEALVSQMRQELIELRGPVPGDLSQTSEDQSLSDFEISNRALINVWIPSVFLRGKAANAFHVYQVYIRIKDDEWNVYRRYAEFRSLHHKLQNKYHQVRTFNFPPKKAIGNKVLEKEIAISRFVIVKIS</sequence>
<evidence type="ECO:0000313" key="7">
    <source>
        <dbReference type="Proteomes" id="UP000050525"/>
    </source>
</evidence>
<dbReference type="Gene3D" id="4.10.1290.10">
    <property type="entry name" value="Tumor necrosis factor receptor superfamily"/>
    <property type="match status" value="1"/>
</dbReference>
<keyword evidence="7" id="KW-1185">Reference proteome</keyword>
<reference evidence="6 7" key="1">
    <citation type="journal article" date="2012" name="Genome Biol.">
        <title>Sequencing three crocodilian genomes to illuminate the evolution of archosaurs and amniotes.</title>
        <authorList>
            <person name="St John J.A."/>
            <person name="Braun E.L."/>
            <person name="Isberg S.R."/>
            <person name="Miles L.G."/>
            <person name="Chong A.Y."/>
            <person name="Gongora J."/>
            <person name="Dalzell P."/>
            <person name="Moran C."/>
            <person name="Bed'hom B."/>
            <person name="Abzhanov A."/>
            <person name="Burgess S.C."/>
            <person name="Cooksey A.M."/>
            <person name="Castoe T.A."/>
            <person name="Crawford N.G."/>
            <person name="Densmore L.D."/>
            <person name="Drew J.C."/>
            <person name="Edwards S.V."/>
            <person name="Faircloth B.C."/>
            <person name="Fujita M.K."/>
            <person name="Greenwold M.J."/>
            <person name="Hoffmann F.G."/>
            <person name="Howard J.M."/>
            <person name="Iguchi T."/>
            <person name="Janes D.E."/>
            <person name="Khan S.Y."/>
            <person name="Kohno S."/>
            <person name="de Koning A.J."/>
            <person name="Lance S.L."/>
            <person name="McCarthy F.M."/>
            <person name="McCormack J.E."/>
            <person name="Merchant M.E."/>
            <person name="Peterson D.G."/>
            <person name="Pollock D.D."/>
            <person name="Pourmand N."/>
            <person name="Raney B.J."/>
            <person name="Roessler K.A."/>
            <person name="Sanford J.R."/>
            <person name="Sawyer R.H."/>
            <person name="Schmidt C.J."/>
            <person name="Triplett E.W."/>
            <person name="Tuberville T.D."/>
            <person name="Venegas-Anaya M."/>
            <person name="Howard J.T."/>
            <person name="Jarvis E.D."/>
            <person name="Guillette L.J.Jr."/>
            <person name="Glenn T.C."/>
            <person name="Green R.E."/>
            <person name="Ray D.A."/>
        </authorList>
    </citation>
    <scope>NUCLEOTIDE SEQUENCE [LARGE SCALE GENOMIC DNA]</scope>
    <source>
        <strain evidence="6">KSC_2009_1</strain>
    </source>
</reference>
<dbReference type="EMBL" id="AKHW03004154">
    <property type="protein sequence ID" value="KYO30548.1"/>
    <property type="molecule type" value="Genomic_DNA"/>
</dbReference>
<dbReference type="SUPFAM" id="SSF64268">
    <property type="entry name" value="PX domain"/>
    <property type="match status" value="1"/>
</dbReference>
<keyword evidence="1" id="KW-0175">Coiled coil</keyword>
<evidence type="ECO:0000313" key="6">
    <source>
        <dbReference type="EMBL" id="KYO30548.1"/>
    </source>
</evidence>
<dbReference type="InterPro" id="IPR001683">
    <property type="entry name" value="PX_dom"/>
</dbReference>
<dbReference type="STRING" id="8496.A0A151N1C8"/>
<keyword evidence="3" id="KW-0812">Transmembrane</keyword>
<dbReference type="InterPro" id="IPR047329">
    <property type="entry name" value="RUN_SNX29"/>
</dbReference>
<gene>
    <name evidence="6" type="primary">SNX29</name>
    <name evidence="6" type="ORF">Y1Q_0008198</name>
</gene>
<protein>
    <submittedName>
        <fullName evidence="6">Sorting nexin-29 isoform A</fullName>
    </submittedName>
</protein>
<dbReference type="Gene3D" id="3.30.1520.10">
    <property type="entry name" value="Phox-like domain"/>
    <property type="match status" value="1"/>
</dbReference>
<dbReference type="Proteomes" id="UP000050525">
    <property type="component" value="Unassembled WGS sequence"/>
</dbReference>
<dbReference type="PROSITE" id="PS50195">
    <property type="entry name" value="PX"/>
    <property type="match status" value="1"/>
</dbReference>
<dbReference type="InterPro" id="IPR037213">
    <property type="entry name" value="Run_dom_sf"/>
</dbReference>
<dbReference type="Pfam" id="PF02759">
    <property type="entry name" value="RUN"/>
    <property type="match status" value="1"/>
</dbReference>
<dbReference type="SUPFAM" id="SSF57586">
    <property type="entry name" value="TNF receptor-like"/>
    <property type="match status" value="1"/>
</dbReference>
<dbReference type="SMART" id="SM00593">
    <property type="entry name" value="RUN"/>
    <property type="match status" value="1"/>
</dbReference>
<dbReference type="SUPFAM" id="SSF140741">
    <property type="entry name" value="RUN domain-like"/>
    <property type="match status" value="1"/>
</dbReference>
<dbReference type="Pfam" id="PF09257">
    <property type="entry name" value="BCMA-Tall_bind"/>
    <property type="match status" value="1"/>
</dbReference>
<dbReference type="InterPro" id="IPR036871">
    <property type="entry name" value="PX_dom_sf"/>
</dbReference>
<evidence type="ECO:0000259" key="5">
    <source>
        <dbReference type="PROSITE" id="PS50826"/>
    </source>
</evidence>
<evidence type="ECO:0000259" key="4">
    <source>
        <dbReference type="PROSITE" id="PS50195"/>
    </source>
</evidence>
<evidence type="ECO:0000256" key="3">
    <source>
        <dbReference type="SAM" id="Phobius"/>
    </source>
</evidence>
<comment type="caution">
    <text evidence="6">The sequence shown here is derived from an EMBL/GenBank/DDBJ whole genome shotgun (WGS) entry which is preliminary data.</text>
</comment>
<proteinExistence type="predicted"/>
<keyword evidence="3" id="KW-0472">Membrane</keyword>
<dbReference type="GO" id="GO:0035091">
    <property type="term" value="F:phosphatidylinositol binding"/>
    <property type="evidence" value="ECO:0007669"/>
    <property type="project" value="InterPro"/>
</dbReference>
<dbReference type="Pfam" id="PF00787">
    <property type="entry name" value="PX"/>
    <property type="match status" value="1"/>
</dbReference>
<evidence type="ECO:0000256" key="1">
    <source>
        <dbReference type="SAM" id="Coils"/>
    </source>
</evidence>
<dbReference type="InterPro" id="IPR004012">
    <property type="entry name" value="Run_dom"/>
</dbReference>
<dbReference type="PANTHER" id="PTHR47194">
    <property type="entry name" value="SORTING NEXIN-29-RELATED"/>
    <property type="match status" value="1"/>
</dbReference>
<dbReference type="CDD" id="cd17689">
    <property type="entry name" value="RUN_SNX29"/>
    <property type="match status" value="1"/>
</dbReference>
<feature type="transmembrane region" description="Helical" evidence="3">
    <location>
        <begin position="70"/>
        <end position="92"/>
    </location>
</feature>
<dbReference type="AlphaFoldDB" id="A0A151N1C8"/>
<evidence type="ECO:0000256" key="2">
    <source>
        <dbReference type="SAM" id="MobiDB-lite"/>
    </source>
</evidence>
<accession>A0A151N1C8</accession>